<keyword evidence="2" id="KW-1185">Reference proteome</keyword>
<dbReference type="RefSeq" id="WP_033359025.1">
    <property type="nucleotide sequence ID" value="NZ_CP073767.1"/>
</dbReference>
<reference evidence="1" key="1">
    <citation type="submission" date="2021-04" db="EMBL/GenBank/DDBJ databases">
        <title>Dactylosporangium aurantiacum NRRL B-8018 full assembly.</title>
        <authorList>
            <person name="Hartkoorn R.C."/>
            <person name="Beaudoing E."/>
            <person name="Hot D."/>
        </authorList>
    </citation>
    <scope>NUCLEOTIDE SEQUENCE</scope>
    <source>
        <strain evidence="1">NRRL B-8018</strain>
    </source>
</reference>
<dbReference type="EMBL" id="CP073767">
    <property type="protein sequence ID" value="UWZ51728.1"/>
    <property type="molecule type" value="Genomic_DNA"/>
</dbReference>
<evidence type="ECO:0000313" key="1">
    <source>
        <dbReference type="EMBL" id="UWZ51728.1"/>
    </source>
</evidence>
<protein>
    <submittedName>
        <fullName evidence="1">Uncharacterized protein</fullName>
    </submittedName>
</protein>
<organism evidence="1 2">
    <name type="scientific">Dactylosporangium aurantiacum</name>
    <dbReference type="NCBI Taxonomy" id="35754"/>
    <lineage>
        <taxon>Bacteria</taxon>
        <taxon>Bacillati</taxon>
        <taxon>Actinomycetota</taxon>
        <taxon>Actinomycetes</taxon>
        <taxon>Micromonosporales</taxon>
        <taxon>Micromonosporaceae</taxon>
        <taxon>Dactylosporangium</taxon>
    </lineage>
</organism>
<dbReference type="OrthoDB" id="189103at2"/>
<proteinExistence type="predicted"/>
<dbReference type="Proteomes" id="UP001058003">
    <property type="component" value="Chromosome"/>
</dbReference>
<name>A0A9Q9MAD6_9ACTN</name>
<dbReference type="AlphaFoldDB" id="A0A9Q9MAD6"/>
<gene>
    <name evidence="1" type="ORF">Daura_34030</name>
</gene>
<accession>A0A9Q9MAD6</accession>
<dbReference type="KEGG" id="daur:Daura_34030"/>
<sequence>MTRRYAYVGPGELHGLAPVGVGVVRGAADLDAWLAARDPRELAEPFTFVVDGGGVLRLAPRRSEHVACAGGGDVLAAGEMGFVRTAAGWRVDRVSNQSTGYCPDAAGSWPAVAAALTAAGTPHPGGFTDEVVFRRCTACAARNVVHDGDLVCAVCAAPLPEHWNLGLS</sequence>
<evidence type="ECO:0000313" key="2">
    <source>
        <dbReference type="Proteomes" id="UP001058003"/>
    </source>
</evidence>